<keyword evidence="2" id="KW-1185">Reference proteome</keyword>
<gene>
    <name evidence="1" type="ORF">NBO_295g0002</name>
</gene>
<evidence type="ECO:0000313" key="1">
    <source>
        <dbReference type="EMBL" id="EOB12957.1"/>
    </source>
</evidence>
<dbReference type="HOGENOM" id="CLU_151431_0_0_1"/>
<proteinExistence type="predicted"/>
<dbReference type="AlphaFoldDB" id="R0KRX8"/>
<sequence>MMRVNLVISSFDCKIIMMIYHHLICNVLCANESCFKSHSEDYTDEKIKTMSNIKNFEMTDIAMIHFGPKEEVFTSESSYSSVKNPSKLKSLFDTKDANGLIKNKK</sequence>
<evidence type="ECO:0000313" key="2">
    <source>
        <dbReference type="Proteomes" id="UP000016927"/>
    </source>
</evidence>
<organism evidence="1 2">
    <name type="scientific">Nosema bombycis (strain CQ1 / CVCC 102059)</name>
    <name type="common">Microsporidian parasite</name>
    <name type="synonym">Pebrine of silkworm</name>
    <dbReference type="NCBI Taxonomy" id="578461"/>
    <lineage>
        <taxon>Eukaryota</taxon>
        <taxon>Fungi</taxon>
        <taxon>Fungi incertae sedis</taxon>
        <taxon>Microsporidia</taxon>
        <taxon>Nosematidae</taxon>
        <taxon>Nosema</taxon>
    </lineage>
</organism>
<dbReference type="EMBL" id="KB909203">
    <property type="protein sequence ID" value="EOB12957.1"/>
    <property type="molecule type" value="Genomic_DNA"/>
</dbReference>
<reference evidence="1 2" key="1">
    <citation type="journal article" date="2013" name="BMC Genomics">
        <title>Comparative genomics of parasitic silkworm microsporidia reveal an association between genome expansion and host adaptation.</title>
        <authorList>
            <person name="Pan G."/>
            <person name="Xu J."/>
            <person name="Li T."/>
            <person name="Xia Q."/>
            <person name="Liu S.L."/>
            <person name="Zhang G."/>
            <person name="Li S."/>
            <person name="Li C."/>
            <person name="Liu H."/>
            <person name="Yang L."/>
            <person name="Liu T."/>
            <person name="Zhang X."/>
            <person name="Wu Z."/>
            <person name="Fan W."/>
            <person name="Dang X."/>
            <person name="Xiang H."/>
            <person name="Tao M."/>
            <person name="Li Y."/>
            <person name="Hu J."/>
            <person name="Li Z."/>
            <person name="Lin L."/>
            <person name="Luo J."/>
            <person name="Geng L."/>
            <person name="Wang L."/>
            <person name="Long M."/>
            <person name="Wan Y."/>
            <person name="He N."/>
            <person name="Zhang Z."/>
            <person name="Lu C."/>
            <person name="Keeling P.J."/>
            <person name="Wang J."/>
            <person name="Xiang Z."/>
            <person name="Zhou Z."/>
        </authorList>
    </citation>
    <scope>NUCLEOTIDE SEQUENCE [LARGE SCALE GENOMIC DNA]</scope>
    <source>
        <strain evidence="2">CQ1 / CVCC 102059</strain>
    </source>
</reference>
<protein>
    <submittedName>
        <fullName evidence="1">Uncharacterized protein</fullName>
    </submittedName>
</protein>
<dbReference type="Proteomes" id="UP000016927">
    <property type="component" value="Unassembled WGS sequence"/>
</dbReference>
<accession>R0KRX8</accession>
<name>R0KRX8_NOSB1</name>
<dbReference type="VEuPathDB" id="MicrosporidiaDB:NBO_295g0002"/>